<sequence length="978" mass="109298">MSDSKLLEELLSEAESVIQDYKTKYKSSDISNFTPELLPDMNSSRNVNQVVNDSSYSHSSCHASDVSFKGVSVEAINFTNSSGKKQDLRSNYLNLSSDLAFISASQVTLPSINLNKGDEDGNDIKYAVENVTNYSTFSDQAGKNVTNGSTFSHHAEKEAVAAERDTKVLSELRELCWVLLSTASAALRDQARLAKHIETTEGAGSYVLTSGVDGSEAQTLVSQAASRLQHLLVQVSAWQQESQEAEAECTRLCSLLNSLLCCTSDTLTASGLQHLAETSLVSPRRSNAERLVDAACSNLQLLLEQQQSSKQLQLQQEQRVQQLQQHVLDGEMQLHQMTDRCGQLVQELQDCKRQQEQQLQQLYVQLARAEETLKQTQTDLDVAQSSRKLSDAEHETTVAELRKQLTQCQLKFEQSLDSCKELKCQLDHLQLESADRLQQMSAQCEQLRQQRDAIEAAAENSTSSITAAAVAARQQRDAAESAAVLVRGELQALQQQYDHLQALADDKQSENQAISNELAAVKEQLRETSSTQAAEIQQLHDKLCKQACSLCESQQQLRKEQLLQLQLRTQLQLEQQRTKELEVHNKAAQQQVDELNKLLADHLDRRVADDVKAILKSLNDSKINSETIQISSETIKNHSRPIQDFTSSPSNTSLKCSSKQGTRMSETYGKDEVLHCSVVKNEADPVYSHNKLSTSEITPQENRNLFSVGRELGSSYPDVSKVNTRVHTDRYTHRDRDRVTHNDLLDHRDTLMLNNSWTRSKERNSDDIHALDNSNTRSSRISLAYRTPRREFHSSNPDLRHDTRTPERQGVARDAMSGLGSGIVRSKSSGGGVRGASQDFTAQLAQLQALEDDMHALALAPVDDLYTKPDQQYLPQAKTRSFSRTSIDSRLCTDSGLGSSEQTDSVSSPGGGDSGAELRRARAEARRERLEAAKLREKCALLQVEVDARTAEMADERARQRYRRQLYRVKRDEFGQFL</sequence>
<evidence type="ECO:0000256" key="1">
    <source>
        <dbReference type="ARBA" id="ARBA00005485"/>
    </source>
</evidence>
<feature type="coiled-coil region" evidence="2">
    <location>
        <begin position="437"/>
        <end position="531"/>
    </location>
</feature>
<feature type="compositionally biased region" description="Basic and acidic residues" evidence="3">
    <location>
        <begin position="788"/>
        <end position="811"/>
    </location>
</feature>
<dbReference type="GeneID" id="108675767"/>
<accession>A0A8B7NZM6</accession>
<feature type="region of interest" description="Disordered" evidence="3">
    <location>
        <begin position="779"/>
        <end position="835"/>
    </location>
</feature>
<feature type="non-terminal residue" evidence="5">
    <location>
        <position position="978"/>
    </location>
</feature>
<feature type="region of interest" description="Disordered" evidence="3">
    <location>
        <begin position="632"/>
        <end position="659"/>
    </location>
</feature>
<dbReference type="Proteomes" id="UP000694843">
    <property type="component" value="Unplaced"/>
</dbReference>
<evidence type="ECO:0000313" key="4">
    <source>
        <dbReference type="Proteomes" id="UP000694843"/>
    </source>
</evidence>
<evidence type="ECO:0000256" key="2">
    <source>
        <dbReference type="SAM" id="Coils"/>
    </source>
</evidence>
<protein>
    <submittedName>
        <fullName evidence="5">Uncharacterized protein LOC108675767</fullName>
    </submittedName>
</protein>
<dbReference type="RefSeq" id="XP_018019284.1">
    <property type="nucleotide sequence ID" value="XM_018163795.2"/>
</dbReference>
<dbReference type="PANTHER" id="PTHR32054:SF31">
    <property type="entry name" value="PROTEIN WEAK CHLOROPLAST MOVEMENT UNDER BLUE LIGHT 1"/>
    <property type="match status" value="1"/>
</dbReference>
<reference evidence="5" key="1">
    <citation type="submission" date="2025-08" db="UniProtKB">
        <authorList>
            <consortium name="RefSeq"/>
        </authorList>
    </citation>
    <scope>IDENTIFICATION</scope>
</reference>
<feature type="coiled-coil region" evidence="2">
    <location>
        <begin position="571"/>
        <end position="605"/>
    </location>
</feature>
<feature type="region of interest" description="Disordered" evidence="3">
    <location>
        <begin position="891"/>
        <end position="923"/>
    </location>
</feature>
<dbReference type="OrthoDB" id="10674370at2759"/>
<feature type="coiled-coil region" evidence="2">
    <location>
        <begin position="334"/>
        <end position="386"/>
    </location>
</feature>
<keyword evidence="2" id="KW-0175">Coiled coil</keyword>
<comment type="similarity">
    <text evidence="1">Belongs to the WEB family.</text>
</comment>
<keyword evidence="4" id="KW-1185">Reference proteome</keyword>
<organism evidence="4 5">
    <name type="scientific">Hyalella azteca</name>
    <name type="common">Amphipod</name>
    <dbReference type="NCBI Taxonomy" id="294128"/>
    <lineage>
        <taxon>Eukaryota</taxon>
        <taxon>Metazoa</taxon>
        <taxon>Ecdysozoa</taxon>
        <taxon>Arthropoda</taxon>
        <taxon>Crustacea</taxon>
        <taxon>Multicrustacea</taxon>
        <taxon>Malacostraca</taxon>
        <taxon>Eumalacostraca</taxon>
        <taxon>Peracarida</taxon>
        <taxon>Amphipoda</taxon>
        <taxon>Senticaudata</taxon>
        <taxon>Talitrida</taxon>
        <taxon>Talitroidea</taxon>
        <taxon>Hyalellidae</taxon>
        <taxon>Hyalella</taxon>
    </lineage>
</organism>
<dbReference type="AlphaFoldDB" id="A0A8B7NZM6"/>
<evidence type="ECO:0000313" key="5">
    <source>
        <dbReference type="RefSeq" id="XP_018019284.1"/>
    </source>
</evidence>
<proteinExistence type="inferred from homology"/>
<gene>
    <name evidence="5" type="primary">LOC108675767</name>
</gene>
<evidence type="ECO:0000256" key="3">
    <source>
        <dbReference type="SAM" id="MobiDB-lite"/>
    </source>
</evidence>
<name>A0A8B7NZM6_HYAAZ</name>
<feature type="compositionally biased region" description="Polar residues" evidence="3">
    <location>
        <begin position="644"/>
        <end position="659"/>
    </location>
</feature>
<dbReference type="KEGG" id="hazt:108675767"/>
<dbReference type="PANTHER" id="PTHR32054">
    <property type="entry name" value="HEAVY CHAIN, PUTATIVE, EXPRESSED-RELATED-RELATED"/>
    <property type="match status" value="1"/>
</dbReference>